<dbReference type="OrthoDB" id="377534at2759"/>
<proteinExistence type="predicted"/>
<accession>A0A7J7LGB1</accession>
<comment type="caution">
    <text evidence="3">The sequence shown here is derived from an EMBL/GenBank/DDBJ whole genome shotgun (WGS) entry which is preliminary data.</text>
</comment>
<keyword evidence="1" id="KW-0175">Coiled coil</keyword>
<dbReference type="Proteomes" id="UP000541444">
    <property type="component" value="Unassembled WGS sequence"/>
</dbReference>
<keyword evidence="4" id="KW-1185">Reference proteome</keyword>
<evidence type="ECO:0000313" key="4">
    <source>
        <dbReference type="Proteomes" id="UP000541444"/>
    </source>
</evidence>
<dbReference type="EMBL" id="JACGCM010002300">
    <property type="protein sequence ID" value="KAF6141622.1"/>
    <property type="molecule type" value="Genomic_DNA"/>
</dbReference>
<feature type="coiled-coil region" evidence="1">
    <location>
        <begin position="67"/>
        <end position="115"/>
    </location>
</feature>
<gene>
    <name evidence="3" type="ORF">GIB67_001174</name>
</gene>
<sequence length="234" mass="26784">MYSARINYGNDYSNPFELENHAESQSDHENSKFENPNLKDLYTQTFVKCVKLGKTNKVLKNQVNTLALEVKEKVDNRRHEIKRLEGEKQGLHKTIMILEKDVHDAREKIKSTLDKLDKSKLDLVYFQHKLKFFSHGAKHIDKMLSMGKTDSDNRGLGYEDHDSNAKTPQVTKFVKTTIALPLPKHNVSTLPRGYPSSKSARGVTTAGLVLNRLITLIARSSIRREVTMRCAYRV</sequence>
<evidence type="ECO:0000256" key="1">
    <source>
        <dbReference type="SAM" id="Coils"/>
    </source>
</evidence>
<feature type="region of interest" description="Disordered" evidence="2">
    <location>
        <begin position="16"/>
        <end position="35"/>
    </location>
</feature>
<dbReference type="AlphaFoldDB" id="A0A7J7LGB1"/>
<name>A0A7J7LGB1_9MAGN</name>
<evidence type="ECO:0000256" key="2">
    <source>
        <dbReference type="SAM" id="MobiDB-lite"/>
    </source>
</evidence>
<feature type="compositionally biased region" description="Basic and acidic residues" evidence="2">
    <location>
        <begin position="18"/>
        <end position="32"/>
    </location>
</feature>
<organism evidence="3 4">
    <name type="scientific">Kingdonia uniflora</name>
    <dbReference type="NCBI Taxonomy" id="39325"/>
    <lineage>
        <taxon>Eukaryota</taxon>
        <taxon>Viridiplantae</taxon>
        <taxon>Streptophyta</taxon>
        <taxon>Embryophyta</taxon>
        <taxon>Tracheophyta</taxon>
        <taxon>Spermatophyta</taxon>
        <taxon>Magnoliopsida</taxon>
        <taxon>Ranunculales</taxon>
        <taxon>Circaeasteraceae</taxon>
        <taxon>Kingdonia</taxon>
    </lineage>
</organism>
<protein>
    <submittedName>
        <fullName evidence="3">Uncharacterized protein</fullName>
    </submittedName>
</protein>
<evidence type="ECO:0000313" key="3">
    <source>
        <dbReference type="EMBL" id="KAF6141622.1"/>
    </source>
</evidence>
<reference evidence="3 4" key="1">
    <citation type="journal article" date="2020" name="IScience">
        <title>Genome Sequencing of the Endangered Kingdonia uniflora (Circaeasteraceae, Ranunculales) Reveals Potential Mechanisms of Evolutionary Specialization.</title>
        <authorList>
            <person name="Sun Y."/>
            <person name="Deng T."/>
            <person name="Zhang A."/>
            <person name="Moore M.J."/>
            <person name="Landis J.B."/>
            <person name="Lin N."/>
            <person name="Zhang H."/>
            <person name="Zhang X."/>
            <person name="Huang J."/>
            <person name="Zhang X."/>
            <person name="Sun H."/>
            <person name="Wang H."/>
        </authorList>
    </citation>
    <scope>NUCLEOTIDE SEQUENCE [LARGE SCALE GENOMIC DNA]</scope>
    <source>
        <strain evidence="3">TB1705</strain>
        <tissue evidence="3">Leaf</tissue>
    </source>
</reference>